<proteinExistence type="predicted"/>
<dbReference type="RefSeq" id="WP_177205778.1">
    <property type="nucleotide sequence ID" value="NZ_FOVI01000018.1"/>
</dbReference>
<dbReference type="AlphaFoldDB" id="A0A1I5E0E0"/>
<keyword evidence="2" id="KW-1185">Reference proteome</keyword>
<name>A0A1I5E0E0_9FLAO</name>
<evidence type="ECO:0000313" key="2">
    <source>
        <dbReference type="Proteomes" id="UP000199036"/>
    </source>
</evidence>
<sequence length="58" mass="6741">MSKEEKEKYLKDNGWFTLWADHYWVHSGIMAGANLDYCGVDIDSAVKIQQKRDGSFKE</sequence>
<gene>
    <name evidence="1" type="ORF">SAMN05421741_11832</name>
</gene>
<dbReference type="EMBL" id="FOVI01000018">
    <property type="protein sequence ID" value="SFO04994.1"/>
    <property type="molecule type" value="Genomic_DNA"/>
</dbReference>
<accession>A0A1I5E0E0</accession>
<dbReference type="Proteomes" id="UP000199036">
    <property type="component" value="Unassembled WGS sequence"/>
</dbReference>
<organism evidence="1 2">
    <name type="scientific">Paenimyroides ummariense</name>
    <dbReference type="NCBI Taxonomy" id="913024"/>
    <lineage>
        <taxon>Bacteria</taxon>
        <taxon>Pseudomonadati</taxon>
        <taxon>Bacteroidota</taxon>
        <taxon>Flavobacteriia</taxon>
        <taxon>Flavobacteriales</taxon>
        <taxon>Flavobacteriaceae</taxon>
        <taxon>Paenimyroides</taxon>
    </lineage>
</organism>
<protein>
    <submittedName>
        <fullName evidence="1">Uncharacterized protein</fullName>
    </submittedName>
</protein>
<reference evidence="2" key="1">
    <citation type="submission" date="2016-10" db="EMBL/GenBank/DDBJ databases">
        <authorList>
            <person name="Varghese N."/>
            <person name="Submissions S."/>
        </authorList>
    </citation>
    <scope>NUCLEOTIDE SEQUENCE [LARGE SCALE GENOMIC DNA]</scope>
    <source>
        <strain evidence="2">DS-12</strain>
    </source>
</reference>
<evidence type="ECO:0000313" key="1">
    <source>
        <dbReference type="EMBL" id="SFO04994.1"/>
    </source>
</evidence>
<dbReference type="STRING" id="913024.SAMN05421741_11832"/>